<name>A0ABV7VQH3_9GAMM</name>
<accession>A0ABV7VQH3</accession>
<dbReference type="Gene3D" id="3.40.190.10">
    <property type="entry name" value="Periplasmic binding protein-like II"/>
    <property type="match status" value="2"/>
</dbReference>
<gene>
    <name evidence="4" type="ORF">ACFOMG_04875</name>
</gene>
<dbReference type="PANTHER" id="PTHR35936:SF25">
    <property type="entry name" value="ABC TRANSPORTER SUBSTRATE-BINDING PROTEIN"/>
    <property type="match status" value="1"/>
</dbReference>
<evidence type="ECO:0000313" key="5">
    <source>
        <dbReference type="Proteomes" id="UP001595722"/>
    </source>
</evidence>
<evidence type="ECO:0000313" key="4">
    <source>
        <dbReference type="EMBL" id="MFC3679444.1"/>
    </source>
</evidence>
<dbReference type="EMBL" id="JBHRYB010000005">
    <property type="protein sequence ID" value="MFC3679444.1"/>
    <property type="molecule type" value="Genomic_DNA"/>
</dbReference>
<dbReference type="RefSeq" id="WP_376865141.1">
    <property type="nucleotide sequence ID" value="NZ_JBHRYB010000005.1"/>
</dbReference>
<dbReference type="Pfam" id="PF00497">
    <property type="entry name" value="SBP_bac_3"/>
    <property type="match status" value="1"/>
</dbReference>
<comment type="caution">
    <text evidence="4">The sequence shown here is derived from an EMBL/GenBank/DDBJ whole genome shotgun (WGS) entry which is preliminary data.</text>
</comment>
<dbReference type="Proteomes" id="UP001595722">
    <property type="component" value="Unassembled WGS sequence"/>
</dbReference>
<proteinExistence type="inferred from homology"/>
<evidence type="ECO:0000256" key="1">
    <source>
        <dbReference type="ARBA" id="ARBA00010333"/>
    </source>
</evidence>
<organism evidence="4 5">
    <name type="scientific">Bacterioplanoides pacificum</name>
    <dbReference type="NCBI Taxonomy" id="1171596"/>
    <lineage>
        <taxon>Bacteria</taxon>
        <taxon>Pseudomonadati</taxon>
        <taxon>Pseudomonadota</taxon>
        <taxon>Gammaproteobacteria</taxon>
        <taxon>Oceanospirillales</taxon>
        <taxon>Oceanospirillaceae</taxon>
        <taxon>Bacterioplanoides</taxon>
    </lineage>
</organism>
<keyword evidence="5" id="KW-1185">Reference proteome</keyword>
<reference evidence="5" key="1">
    <citation type="journal article" date="2019" name="Int. J. Syst. Evol. Microbiol.">
        <title>The Global Catalogue of Microorganisms (GCM) 10K type strain sequencing project: providing services to taxonomists for standard genome sequencing and annotation.</title>
        <authorList>
            <consortium name="The Broad Institute Genomics Platform"/>
            <consortium name="The Broad Institute Genome Sequencing Center for Infectious Disease"/>
            <person name="Wu L."/>
            <person name="Ma J."/>
        </authorList>
    </citation>
    <scope>NUCLEOTIDE SEQUENCE [LARGE SCALE GENOMIC DNA]</scope>
    <source>
        <strain evidence="5">KCTC 42424</strain>
    </source>
</reference>
<evidence type="ECO:0000256" key="2">
    <source>
        <dbReference type="ARBA" id="ARBA00022729"/>
    </source>
</evidence>
<evidence type="ECO:0000259" key="3">
    <source>
        <dbReference type="SMART" id="SM00062"/>
    </source>
</evidence>
<dbReference type="InterPro" id="IPR001638">
    <property type="entry name" value="Solute-binding_3/MltF_N"/>
</dbReference>
<sequence length="243" mass="27866">MALLLAAVVSRADVLRVGLGDLDYPPFYFTKQGELQGAAIEVAEALAGQLGHQLNYERLPFVRVQRHLASGDLDMVVLYFRTPEREESALYLQQPHLQESSFMVVKKGLQGIPAGYRGSFLEWRDQRFLSVRGYYHGETFRQALFLDKQLVINEQELIRRTLSGGRFVGVGNRAALQYHAERMGVADQLQYIEPAIDRGDDYIAFSRKTPKAEQYVAEFSEALRSFKRSRRYAEIIRRYGLDH</sequence>
<comment type="similarity">
    <text evidence="1">Belongs to the bacterial solute-binding protein 3 family.</text>
</comment>
<protein>
    <submittedName>
        <fullName evidence="4">Substrate-binding periplasmic protein</fullName>
    </submittedName>
</protein>
<dbReference type="PANTHER" id="PTHR35936">
    <property type="entry name" value="MEMBRANE-BOUND LYTIC MUREIN TRANSGLYCOSYLASE F"/>
    <property type="match status" value="1"/>
</dbReference>
<dbReference type="SUPFAM" id="SSF53850">
    <property type="entry name" value="Periplasmic binding protein-like II"/>
    <property type="match status" value="1"/>
</dbReference>
<keyword evidence="2" id="KW-0732">Signal</keyword>
<dbReference type="SMART" id="SM00062">
    <property type="entry name" value="PBPb"/>
    <property type="match status" value="1"/>
</dbReference>
<feature type="domain" description="Solute-binding protein family 3/N-terminal" evidence="3">
    <location>
        <begin position="14"/>
        <end position="243"/>
    </location>
</feature>